<keyword evidence="8" id="KW-0969">Cilium</keyword>
<evidence type="ECO:0000313" key="9">
    <source>
        <dbReference type="Proteomes" id="UP000222056"/>
    </source>
</evidence>
<accession>A0A1H6FX06</accession>
<organism evidence="8 9">
    <name type="scientific">Thermoleophilum album</name>
    <dbReference type="NCBI Taxonomy" id="29539"/>
    <lineage>
        <taxon>Bacteria</taxon>
        <taxon>Bacillati</taxon>
        <taxon>Actinomycetota</taxon>
        <taxon>Thermoleophilia</taxon>
        <taxon>Thermoleophilales</taxon>
        <taxon>Thermoleophilaceae</taxon>
        <taxon>Thermoleophilum</taxon>
    </lineage>
</organism>
<feature type="domain" description="Flagellar hook-associated protein 2 C-terminal" evidence="7">
    <location>
        <begin position="194"/>
        <end position="440"/>
    </location>
</feature>
<dbReference type="InterPro" id="IPR040026">
    <property type="entry name" value="FliD"/>
</dbReference>
<keyword evidence="8" id="KW-0966">Cell projection</keyword>
<proteinExistence type="inferred from homology"/>
<keyword evidence="4 5" id="KW-0975">Bacterial flagellum</keyword>
<keyword evidence="8" id="KW-0282">Flagellum</keyword>
<evidence type="ECO:0000259" key="6">
    <source>
        <dbReference type="Pfam" id="PF02465"/>
    </source>
</evidence>
<evidence type="ECO:0000256" key="5">
    <source>
        <dbReference type="RuleBase" id="RU362066"/>
    </source>
</evidence>
<dbReference type="PANTHER" id="PTHR30288:SF0">
    <property type="entry name" value="FLAGELLAR HOOK-ASSOCIATED PROTEIN 2"/>
    <property type="match status" value="1"/>
</dbReference>
<name>A0A1H6FX06_THEAL</name>
<dbReference type="GO" id="GO:0009424">
    <property type="term" value="C:bacterial-type flagellum hook"/>
    <property type="evidence" value="ECO:0007669"/>
    <property type="project" value="UniProtKB-UniRule"/>
</dbReference>
<keyword evidence="5" id="KW-0964">Secreted</keyword>
<dbReference type="InterPro" id="IPR003481">
    <property type="entry name" value="FliD_N"/>
</dbReference>
<dbReference type="GO" id="GO:0071973">
    <property type="term" value="P:bacterial-type flagellum-dependent cell motility"/>
    <property type="evidence" value="ECO:0007669"/>
    <property type="project" value="TreeGrafter"/>
</dbReference>
<dbReference type="PANTHER" id="PTHR30288">
    <property type="entry name" value="FLAGELLAR CAP/ASSEMBLY PROTEIN FLID"/>
    <property type="match status" value="1"/>
</dbReference>
<dbReference type="InterPro" id="IPR010809">
    <property type="entry name" value="FliD_C"/>
</dbReference>
<evidence type="ECO:0000256" key="3">
    <source>
        <dbReference type="ARBA" id="ARBA00023054"/>
    </source>
</evidence>
<dbReference type="EMBL" id="FNWJ01000002">
    <property type="protein sequence ID" value="SEH14708.1"/>
    <property type="molecule type" value="Genomic_DNA"/>
</dbReference>
<evidence type="ECO:0000259" key="7">
    <source>
        <dbReference type="Pfam" id="PF07195"/>
    </source>
</evidence>
<reference evidence="9" key="1">
    <citation type="submission" date="2016-10" db="EMBL/GenBank/DDBJ databases">
        <authorList>
            <person name="Varghese N."/>
            <person name="Submissions S."/>
        </authorList>
    </citation>
    <scope>NUCLEOTIDE SEQUENCE [LARGE SCALE GENOMIC DNA]</scope>
    <source>
        <strain evidence="9">ATCC 35263</strain>
    </source>
</reference>
<dbReference type="GO" id="GO:0005576">
    <property type="term" value="C:extracellular region"/>
    <property type="evidence" value="ECO:0007669"/>
    <property type="project" value="UniProtKB-SubCell"/>
</dbReference>
<dbReference type="GO" id="GO:0009421">
    <property type="term" value="C:bacterial-type flagellum filament cap"/>
    <property type="evidence" value="ECO:0007669"/>
    <property type="project" value="InterPro"/>
</dbReference>
<dbReference type="STRING" id="29539.SAMN02745716_1714"/>
<comment type="function">
    <text evidence="5">Required for morphogenesis and for the elongation of the flagellar filament by facilitating polymerization of the flagellin monomers at the tip of growing filament. Forms a capping structure, which prevents flagellin subunits (transported through the central channel of the flagellum) from leaking out without polymerization at the distal end.</text>
</comment>
<protein>
    <recommendedName>
        <fullName evidence="5">Flagellar hook-associated protein 2</fullName>
        <shortName evidence="5">HAP2</shortName>
    </recommendedName>
    <alternativeName>
        <fullName evidence="5">Flagellar cap protein</fullName>
    </alternativeName>
</protein>
<dbReference type="RefSeq" id="WP_093118159.1">
    <property type="nucleotide sequence ID" value="NZ_FNWJ01000002.1"/>
</dbReference>
<comment type="subcellular location">
    <subcellularLocation>
        <location evidence="5">Secreted</location>
    </subcellularLocation>
    <subcellularLocation>
        <location evidence="5">Bacterial flagellum</location>
    </subcellularLocation>
</comment>
<comment type="similarity">
    <text evidence="1 5">Belongs to the FliD family.</text>
</comment>
<dbReference type="OrthoDB" id="5241527at2"/>
<dbReference type="Proteomes" id="UP000222056">
    <property type="component" value="Unassembled WGS sequence"/>
</dbReference>
<dbReference type="GO" id="GO:0007155">
    <property type="term" value="P:cell adhesion"/>
    <property type="evidence" value="ECO:0007669"/>
    <property type="project" value="InterPro"/>
</dbReference>
<dbReference type="Pfam" id="PF02465">
    <property type="entry name" value="FliD_N"/>
    <property type="match status" value="1"/>
</dbReference>
<evidence type="ECO:0000313" key="8">
    <source>
        <dbReference type="EMBL" id="SEH14708.1"/>
    </source>
</evidence>
<evidence type="ECO:0000256" key="2">
    <source>
        <dbReference type="ARBA" id="ARBA00011255"/>
    </source>
</evidence>
<dbReference type="AlphaFoldDB" id="A0A1H6FX06"/>
<feature type="domain" description="Flagellar hook-associated protein 2 N-terminal" evidence="6">
    <location>
        <begin position="13"/>
        <end position="109"/>
    </location>
</feature>
<evidence type="ECO:0000256" key="1">
    <source>
        <dbReference type="ARBA" id="ARBA00009764"/>
    </source>
</evidence>
<keyword evidence="9" id="KW-1185">Reference proteome</keyword>
<dbReference type="InterPro" id="IPR010810">
    <property type="entry name" value="Flagellin_hook_IN_motif"/>
</dbReference>
<keyword evidence="3" id="KW-0175">Coiled coil</keyword>
<gene>
    <name evidence="8" type="ORF">SAMN02745716_1714</name>
</gene>
<sequence length="459" mass="48060">MAGPLFTFGGLASGLDTNSIIQQLLAIERQPRARLELQQARLDARKQALGQVEARVIAVRDALEALRSAATWAPVQTVTSSNAQTVSATLNGAAGPGGYQVNVTQLARAEQRTYSYSSPSSDSALTIGSWTTTVAAGTSADQLAAQINADANAPVYAVVVQGKLVLSSRTTGSGGAFTASASFLVEDTSAARPAQDAQFTVDGTSYVRQSNRVDDVIAGVVLELRATTPTTPVTITVSPPAVDRAAVKQRLRAFVDAYNQLVDLVRSDLSETPVKDPRTTADARKGALYADSGLRDMLDSLRRLIADPVAGLPTNRDELAEIGISTGAASGSGTPSPDAVAGKLRFDEAAFDAAFDADPQGVQRLLGALTGSGGVSQRLADALAAYAGPGAVLDQRQSGVDAELSFVRDRMTAIDRRLELREQQLRAQFTAMEQALAAVQSQGSWLQSQLNGLLGSQRS</sequence>
<dbReference type="Pfam" id="PF07195">
    <property type="entry name" value="FliD_C"/>
    <property type="match status" value="1"/>
</dbReference>
<dbReference type="Pfam" id="PF07196">
    <property type="entry name" value="Flagellin_IN"/>
    <property type="match status" value="1"/>
</dbReference>
<evidence type="ECO:0000256" key="4">
    <source>
        <dbReference type="ARBA" id="ARBA00023143"/>
    </source>
</evidence>
<comment type="subunit">
    <text evidence="2 5">Homopentamer.</text>
</comment>